<evidence type="ECO:0000313" key="3">
    <source>
        <dbReference type="Proteomes" id="UP000640509"/>
    </source>
</evidence>
<reference evidence="3" key="1">
    <citation type="journal article" date="2019" name="Int. J. Syst. Evol. Microbiol.">
        <title>The Global Catalogue of Microorganisms (GCM) 10K type strain sequencing project: providing services to taxonomists for standard genome sequencing and annotation.</title>
        <authorList>
            <consortium name="The Broad Institute Genomics Platform"/>
            <consortium name="The Broad Institute Genome Sequencing Center for Infectious Disease"/>
            <person name="Wu L."/>
            <person name="Ma J."/>
        </authorList>
    </citation>
    <scope>NUCLEOTIDE SEQUENCE [LARGE SCALE GENOMIC DNA]</scope>
    <source>
        <strain evidence="3">CGMCC 1.15419</strain>
    </source>
</reference>
<feature type="region of interest" description="Disordered" evidence="1">
    <location>
        <begin position="1"/>
        <end position="27"/>
    </location>
</feature>
<proteinExistence type="predicted"/>
<name>A0ABQ1VDT0_9RHOB</name>
<dbReference type="Proteomes" id="UP000640509">
    <property type="component" value="Unassembled WGS sequence"/>
</dbReference>
<comment type="caution">
    <text evidence="2">The sequence shown here is derived from an EMBL/GenBank/DDBJ whole genome shotgun (WGS) entry which is preliminary data.</text>
</comment>
<organism evidence="2 3">
    <name type="scientific">Paracoccus acridae</name>
    <dbReference type="NCBI Taxonomy" id="1795310"/>
    <lineage>
        <taxon>Bacteria</taxon>
        <taxon>Pseudomonadati</taxon>
        <taxon>Pseudomonadota</taxon>
        <taxon>Alphaproteobacteria</taxon>
        <taxon>Rhodobacterales</taxon>
        <taxon>Paracoccaceae</taxon>
        <taxon>Paracoccus</taxon>
    </lineage>
</organism>
<evidence type="ECO:0000256" key="1">
    <source>
        <dbReference type="SAM" id="MobiDB-lite"/>
    </source>
</evidence>
<dbReference type="EMBL" id="BMIV01000001">
    <property type="protein sequence ID" value="GGF53652.1"/>
    <property type="molecule type" value="Genomic_DNA"/>
</dbReference>
<keyword evidence="3" id="KW-1185">Reference proteome</keyword>
<gene>
    <name evidence="2" type="ORF">GCM10011402_02050</name>
</gene>
<sequence length="63" mass="7301">MMNKPVSDTSEPRGATRLREFTRHERESGMHPAIMALRSRPVARAEANRKFVEYARIERGQMS</sequence>
<protein>
    <submittedName>
        <fullName evidence="2">Uncharacterized protein</fullName>
    </submittedName>
</protein>
<evidence type="ECO:0000313" key="2">
    <source>
        <dbReference type="EMBL" id="GGF53652.1"/>
    </source>
</evidence>
<accession>A0ABQ1VDT0</accession>
<dbReference type="RefSeq" id="WP_229664982.1">
    <property type="nucleotide sequence ID" value="NZ_BMIV01000001.1"/>
</dbReference>
<feature type="compositionally biased region" description="Basic and acidic residues" evidence="1">
    <location>
        <begin position="17"/>
        <end position="27"/>
    </location>
</feature>